<dbReference type="AlphaFoldDB" id="A0A9D1S6F6"/>
<protein>
    <recommendedName>
        <fullName evidence="1">N-acetyltransferase domain-containing protein</fullName>
    </recommendedName>
</protein>
<dbReference type="PROSITE" id="PS51186">
    <property type="entry name" value="GNAT"/>
    <property type="match status" value="1"/>
</dbReference>
<evidence type="ECO:0000259" key="1">
    <source>
        <dbReference type="PROSITE" id="PS51186"/>
    </source>
</evidence>
<dbReference type="InterPro" id="IPR000182">
    <property type="entry name" value="GNAT_dom"/>
</dbReference>
<evidence type="ECO:0000313" key="2">
    <source>
        <dbReference type="EMBL" id="HIU48203.1"/>
    </source>
</evidence>
<comment type="caution">
    <text evidence="2">The sequence shown here is derived from an EMBL/GenBank/DDBJ whole genome shotgun (WGS) entry which is preliminary data.</text>
</comment>
<proteinExistence type="predicted"/>
<name>A0A9D1S6F6_9FIRM</name>
<organism evidence="2 3">
    <name type="scientific">Candidatus Avimonoglobus intestinipullorum</name>
    <dbReference type="NCBI Taxonomy" id="2840699"/>
    <lineage>
        <taxon>Bacteria</taxon>
        <taxon>Bacillati</taxon>
        <taxon>Bacillota</taxon>
        <taxon>Clostridia</taxon>
        <taxon>Eubacteriales</taxon>
        <taxon>Candidatus Avimonoglobus</taxon>
    </lineage>
</organism>
<dbReference type="GO" id="GO:0016747">
    <property type="term" value="F:acyltransferase activity, transferring groups other than amino-acyl groups"/>
    <property type="evidence" value="ECO:0007669"/>
    <property type="project" value="InterPro"/>
</dbReference>
<dbReference type="EMBL" id="DVND01000062">
    <property type="protein sequence ID" value="HIU48203.1"/>
    <property type="molecule type" value="Genomic_DNA"/>
</dbReference>
<dbReference type="Gene3D" id="3.40.630.30">
    <property type="match status" value="1"/>
</dbReference>
<dbReference type="InterPro" id="IPR016181">
    <property type="entry name" value="Acyl_CoA_acyltransferase"/>
</dbReference>
<reference evidence="2" key="2">
    <citation type="journal article" date="2021" name="PeerJ">
        <title>Extensive microbial diversity within the chicken gut microbiome revealed by metagenomics and culture.</title>
        <authorList>
            <person name="Gilroy R."/>
            <person name="Ravi A."/>
            <person name="Getino M."/>
            <person name="Pursley I."/>
            <person name="Horton D.L."/>
            <person name="Alikhan N.F."/>
            <person name="Baker D."/>
            <person name="Gharbi K."/>
            <person name="Hall N."/>
            <person name="Watson M."/>
            <person name="Adriaenssens E.M."/>
            <person name="Foster-Nyarko E."/>
            <person name="Jarju S."/>
            <person name="Secka A."/>
            <person name="Antonio M."/>
            <person name="Oren A."/>
            <person name="Chaudhuri R.R."/>
            <person name="La Ragione R."/>
            <person name="Hildebrand F."/>
            <person name="Pallen M.J."/>
        </authorList>
    </citation>
    <scope>NUCLEOTIDE SEQUENCE</scope>
    <source>
        <strain evidence="2">ChiSjej4B22-9803</strain>
    </source>
</reference>
<dbReference type="Proteomes" id="UP000824111">
    <property type="component" value="Unassembled WGS sequence"/>
</dbReference>
<evidence type="ECO:0000313" key="3">
    <source>
        <dbReference type="Proteomes" id="UP000824111"/>
    </source>
</evidence>
<gene>
    <name evidence="2" type="ORF">IAB04_02440</name>
</gene>
<dbReference type="SUPFAM" id="SSF55729">
    <property type="entry name" value="Acyl-CoA N-acyltransferases (Nat)"/>
    <property type="match status" value="1"/>
</dbReference>
<sequence length="194" mass="22035">MQIQEFDLKTLTTVYTQLLPQEFHAAEVKPPEMVLRLYEQGLYRGYGLYDGSTLVGYAFFCTSADGKNLLLDYYVIRQEYRSAGHGGTFLTLLQKNLAAFNFLLIEVENPDYAADAADRQNRIRRIAFYERNGCRMTGIQSDLFGCQYNIMTLDLSAAPDAEQALHGLKNIYLTLLGKEGFARHVHLSQTAKKQ</sequence>
<reference evidence="2" key="1">
    <citation type="submission" date="2020-10" db="EMBL/GenBank/DDBJ databases">
        <authorList>
            <person name="Gilroy R."/>
        </authorList>
    </citation>
    <scope>NUCLEOTIDE SEQUENCE</scope>
    <source>
        <strain evidence="2">ChiSjej4B22-9803</strain>
    </source>
</reference>
<accession>A0A9D1S6F6</accession>
<feature type="domain" description="N-acetyltransferase" evidence="1">
    <location>
        <begin position="1"/>
        <end position="156"/>
    </location>
</feature>